<name>A0A8H6W838_MYCCL</name>
<evidence type="ECO:0000313" key="1">
    <source>
        <dbReference type="EMBL" id="KAF7302754.1"/>
    </source>
</evidence>
<protein>
    <recommendedName>
        <fullName evidence="3">F-box domain-containing protein</fullName>
    </recommendedName>
</protein>
<dbReference type="AlphaFoldDB" id="A0A8H6W838"/>
<dbReference type="InterPro" id="IPR036047">
    <property type="entry name" value="F-box-like_dom_sf"/>
</dbReference>
<proteinExistence type="predicted"/>
<evidence type="ECO:0008006" key="3">
    <source>
        <dbReference type="Google" id="ProtNLM"/>
    </source>
</evidence>
<dbReference type="EMBL" id="JACAZE010000012">
    <property type="protein sequence ID" value="KAF7302754.1"/>
    <property type="molecule type" value="Genomic_DNA"/>
</dbReference>
<gene>
    <name evidence="1" type="ORF">HMN09_00910400</name>
</gene>
<dbReference type="OrthoDB" id="3219396at2759"/>
<organism evidence="1 2">
    <name type="scientific">Mycena chlorophos</name>
    <name type="common">Agaric fungus</name>
    <name type="synonym">Agaricus chlorophos</name>
    <dbReference type="NCBI Taxonomy" id="658473"/>
    <lineage>
        <taxon>Eukaryota</taxon>
        <taxon>Fungi</taxon>
        <taxon>Dikarya</taxon>
        <taxon>Basidiomycota</taxon>
        <taxon>Agaricomycotina</taxon>
        <taxon>Agaricomycetes</taxon>
        <taxon>Agaricomycetidae</taxon>
        <taxon>Agaricales</taxon>
        <taxon>Marasmiineae</taxon>
        <taxon>Mycenaceae</taxon>
        <taxon>Mycena</taxon>
    </lineage>
</organism>
<sequence length="275" mass="30793">MMMVTRLSFERPQRALDLQVAGSLKAAGTPLISIAAPHEQHTRQRPCHYTKQATTMLDKLSAELLLYIFSFLDLPDLDELSKLDPALARLTADKALHNVRLRIVFPARVEHDLFALSRPTIPDLVHRGVLRGLAIERRWRAGSYLYSQSSVRQYEISQQLARQHAGHVVSQHLTRRSAAAAASGGTGSTNPLKQLYPGISHNLAHALLPVARKLKWSLRRDTLAKMVRDKSGITGVAKWLENNRLVQEGERVRLAICPPANVRKTVSIYERLSVV</sequence>
<accession>A0A8H6W838</accession>
<comment type="caution">
    <text evidence="1">The sequence shown here is derived from an EMBL/GenBank/DDBJ whole genome shotgun (WGS) entry which is preliminary data.</text>
</comment>
<dbReference type="Proteomes" id="UP000613580">
    <property type="component" value="Unassembled WGS sequence"/>
</dbReference>
<keyword evidence="2" id="KW-1185">Reference proteome</keyword>
<evidence type="ECO:0000313" key="2">
    <source>
        <dbReference type="Proteomes" id="UP000613580"/>
    </source>
</evidence>
<reference evidence="1" key="1">
    <citation type="submission" date="2020-05" db="EMBL/GenBank/DDBJ databases">
        <title>Mycena genomes resolve the evolution of fungal bioluminescence.</title>
        <authorList>
            <person name="Tsai I.J."/>
        </authorList>
    </citation>
    <scope>NUCLEOTIDE SEQUENCE</scope>
    <source>
        <strain evidence="1">110903Hualien_Pintung</strain>
    </source>
</reference>
<dbReference type="SUPFAM" id="SSF81383">
    <property type="entry name" value="F-box domain"/>
    <property type="match status" value="1"/>
</dbReference>